<comment type="catalytic activity">
    <reaction evidence="1 16">
        <text>(R)-pantothenate + ATP = (R)-4'-phosphopantothenate + ADP + H(+)</text>
        <dbReference type="Rhea" id="RHEA:16373"/>
        <dbReference type="ChEBI" id="CHEBI:10986"/>
        <dbReference type="ChEBI" id="CHEBI:15378"/>
        <dbReference type="ChEBI" id="CHEBI:29032"/>
        <dbReference type="ChEBI" id="CHEBI:30616"/>
        <dbReference type="ChEBI" id="CHEBI:456216"/>
        <dbReference type="EC" id="2.7.1.33"/>
    </reaction>
</comment>
<dbReference type="UniPathway" id="UPA00241">
    <property type="reaction ID" value="UER00352"/>
</dbReference>
<dbReference type="EMBL" id="MFSQ01000015">
    <property type="protein sequence ID" value="OGI41375.1"/>
    <property type="molecule type" value="Genomic_DNA"/>
</dbReference>
<dbReference type="Gene3D" id="3.30.420.40">
    <property type="match status" value="2"/>
</dbReference>
<dbReference type="GO" id="GO:0046872">
    <property type="term" value="F:metal ion binding"/>
    <property type="evidence" value="ECO:0007669"/>
    <property type="project" value="UniProtKB-KW"/>
</dbReference>
<dbReference type="SUPFAM" id="SSF53067">
    <property type="entry name" value="Actin-like ATPase domain"/>
    <property type="match status" value="2"/>
</dbReference>
<evidence type="ECO:0000256" key="1">
    <source>
        <dbReference type="ARBA" id="ARBA00001206"/>
    </source>
</evidence>
<dbReference type="EC" id="2.7.1.33" evidence="6 16"/>
<evidence type="ECO:0000256" key="16">
    <source>
        <dbReference type="HAMAP-Rule" id="MF_01274"/>
    </source>
</evidence>
<evidence type="ECO:0000256" key="14">
    <source>
        <dbReference type="ARBA" id="ARBA00038036"/>
    </source>
</evidence>
<dbReference type="GO" id="GO:0015937">
    <property type="term" value="P:coenzyme A biosynthetic process"/>
    <property type="evidence" value="ECO:0007669"/>
    <property type="project" value="UniProtKB-UniRule"/>
</dbReference>
<reference evidence="17 18" key="1">
    <citation type="journal article" date="2016" name="Nat. Commun.">
        <title>Thousands of microbial genomes shed light on interconnected biogeochemical processes in an aquifer system.</title>
        <authorList>
            <person name="Anantharaman K."/>
            <person name="Brown C.T."/>
            <person name="Hug L.A."/>
            <person name="Sharon I."/>
            <person name="Castelle C.J."/>
            <person name="Probst A.J."/>
            <person name="Thomas B.C."/>
            <person name="Singh A."/>
            <person name="Wilkins M.J."/>
            <person name="Karaoz U."/>
            <person name="Brodie E.L."/>
            <person name="Williams K.H."/>
            <person name="Hubbard S.S."/>
            <person name="Banfield J.F."/>
        </authorList>
    </citation>
    <scope>NUCLEOTIDE SEQUENCE [LARGE SCALE GENOMIC DNA]</scope>
</reference>
<feature type="binding site" evidence="16">
    <location>
        <begin position="100"/>
        <end position="103"/>
    </location>
    <ligand>
        <name>substrate</name>
    </ligand>
</feature>
<evidence type="ECO:0000256" key="2">
    <source>
        <dbReference type="ARBA" id="ARBA00001958"/>
    </source>
</evidence>
<keyword evidence="11 16" id="KW-0067">ATP-binding</keyword>
<feature type="active site" description="Proton acceptor" evidence="16">
    <location>
        <position position="102"/>
    </location>
</feature>
<dbReference type="InterPro" id="IPR043129">
    <property type="entry name" value="ATPase_NBD"/>
</dbReference>
<proteinExistence type="inferred from homology"/>
<keyword evidence="8 16" id="KW-0808">Transferase</keyword>
<evidence type="ECO:0000313" key="17">
    <source>
        <dbReference type="EMBL" id="OGI41375.1"/>
    </source>
</evidence>
<keyword evidence="9 16" id="KW-0547">Nucleotide-binding</keyword>
<feature type="binding site" evidence="16">
    <location>
        <begin position="6"/>
        <end position="13"/>
    </location>
    <ligand>
        <name>ATP</name>
        <dbReference type="ChEBI" id="CHEBI:30616"/>
    </ligand>
</feature>
<dbReference type="AlphaFoldDB" id="A0A1F6T8K2"/>
<feature type="binding site" evidence="16">
    <location>
        <position position="93"/>
    </location>
    <ligand>
        <name>substrate</name>
    </ligand>
</feature>
<comment type="cofactor">
    <cofactor evidence="2">
        <name>K(+)</name>
        <dbReference type="ChEBI" id="CHEBI:29103"/>
    </cofactor>
</comment>
<evidence type="ECO:0000313" key="18">
    <source>
        <dbReference type="Proteomes" id="UP000178379"/>
    </source>
</evidence>
<comment type="cofactor">
    <cofactor evidence="16">
        <name>NH4(+)</name>
        <dbReference type="ChEBI" id="CHEBI:28938"/>
    </cofactor>
    <cofactor evidence="16">
        <name>K(+)</name>
        <dbReference type="ChEBI" id="CHEBI:29103"/>
    </cofactor>
    <text evidence="16">A monovalent cation. Ammonium or potassium.</text>
</comment>
<evidence type="ECO:0000256" key="3">
    <source>
        <dbReference type="ARBA" id="ARBA00004496"/>
    </source>
</evidence>
<keyword evidence="12 16" id="KW-0630">Potassium</keyword>
<evidence type="ECO:0000256" key="13">
    <source>
        <dbReference type="ARBA" id="ARBA00022993"/>
    </source>
</evidence>
<keyword evidence="7 16" id="KW-0963">Cytoplasm</keyword>
<evidence type="ECO:0000256" key="9">
    <source>
        <dbReference type="ARBA" id="ARBA00022741"/>
    </source>
</evidence>
<dbReference type="PANTHER" id="PTHR34265:SF1">
    <property type="entry name" value="TYPE III PANTOTHENATE KINASE"/>
    <property type="match status" value="1"/>
</dbReference>
<dbReference type="InterPro" id="IPR004619">
    <property type="entry name" value="Type_III_PanK"/>
</dbReference>
<dbReference type="GO" id="GO:0005737">
    <property type="term" value="C:cytoplasm"/>
    <property type="evidence" value="ECO:0007669"/>
    <property type="project" value="UniProtKB-SubCell"/>
</dbReference>
<evidence type="ECO:0000256" key="8">
    <source>
        <dbReference type="ARBA" id="ARBA00022679"/>
    </source>
</evidence>
<comment type="caution">
    <text evidence="17">The sequence shown here is derived from an EMBL/GenBank/DDBJ whole genome shotgun (WGS) entry which is preliminary data.</text>
</comment>
<comment type="pathway">
    <text evidence="4 16">Cofactor biosynthesis; coenzyme A biosynthesis; CoA from (R)-pantothenate: step 1/5.</text>
</comment>
<dbReference type="GO" id="GO:0004594">
    <property type="term" value="F:pantothenate kinase activity"/>
    <property type="evidence" value="ECO:0007669"/>
    <property type="project" value="UniProtKB-UniRule"/>
</dbReference>
<keyword evidence="13 16" id="KW-0173">Coenzyme A biosynthesis</keyword>
<keyword evidence="16" id="KW-0479">Metal-binding</keyword>
<organism evidence="17 18">
    <name type="scientific">Candidatus Muproteobacteria bacterium RBG_16_62_13</name>
    <dbReference type="NCBI Taxonomy" id="1817756"/>
    <lineage>
        <taxon>Bacteria</taxon>
        <taxon>Pseudomonadati</taxon>
        <taxon>Pseudomonadota</taxon>
        <taxon>Candidatus Muproteobacteria</taxon>
    </lineage>
</organism>
<comment type="subcellular location">
    <subcellularLocation>
        <location evidence="3 16">Cytoplasm</location>
    </subcellularLocation>
</comment>
<dbReference type="Pfam" id="PF03309">
    <property type="entry name" value="Pan_kinase"/>
    <property type="match status" value="1"/>
</dbReference>
<dbReference type="Proteomes" id="UP000178379">
    <property type="component" value="Unassembled WGS sequence"/>
</dbReference>
<dbReference type="PANTHER" id="PTHR34265">
    <property type="entry name" value="TYPE III PANTOTHENATE KINASE"/>
    <property type="match status" value="1"/>
</dbReference>
<evidence type="ECO:0000256" key="11">
    <source>
        <dbReference type="ARBA" id="ARBA00022840"/>
    </source>
</evidence>
<feature type="binding site" evidence="16">
    <location>
        <position position="122"/>
    </location>
    <ligand>
        <name>K(+)</name>
        <dbReference type="ChEBI" id="CHEBI:29103"/>
    </ligand>
</feature>
<dbReference type="STRING" id="1817756.A2140_08160"/>
<feature type="binding site" evidence="16">
    <location>
        <position position="125"/>
    </location>
    <ligand>
        <name>ATP</name>
        <dbReference type="ChEBI" id="CHEBI:30616"/>
    </ligand>
</feature>
<accession>A0A1F6T8K2</accession>
<dbReference type="CDD" id="cd24015">
    <property type="entry name" value="ASKHA_NBD_PanK-III"/>
    <property type="match status" value="1"/>
</dbReference>
<evidence type="ECO:0000256" key="5">
    <source>
        <dbReference type="ARBA" id="ARBA00011738"/>
    </source>
</evidence>
<feature type="binding site" evidence="16">
    <location>
        <position position="176"/>
    </location>
    <ligand>
        <name>substrate</name>
    </ligand>
</feature>
<comment type="subunit">
    <text evidence="5 16">Homodimer.</text>
</comment>
<gene>
    <name evidence="16" type="primary">coaX</name>
    <name evidence="17" type="ORF">A2140_08160</name>
</gene>
<protein>
    <recommendedName>
        <fullName evidence="15 16">Type III pantothenate kinase</fullName>
        <ecNumber evidence="6 16">2.7.1.33</ecNumber>
    </recommendedName>
    <alternativeName>
        <fullName evidence="16">PanK-III</fullName>
    </alternativeName>
    <alternativeName>
        <fullName evidence="16">Pantothenic acid kinase</fullName>
    </alternativeName>
</protein>
<evidence type="ECO:0000256" key="12">
    <source>
        <dbReference type="ARBA" id="ARBA00022958"/>
    </source>
</evidence>
<name>A0A1F6T8K2_9PROT</name>
<evidence type="ECO:0000256" key="15">
    <source>
        <dbReference type="ARBA" id="ARBA00040883"/>
    </source>
</evidence>
<sequence>MNLCVDIGNSRLKWAQGEPSAWSVQSAATAGHDPGDLFAILWSNLPAPARLLVSCVARTEWSETLRHWAREHWAREAEFIQSSAAACGVRNGYRDPSQLGVDRWAALIAARRLVSGPAIVIDAGTAVTIDALSADGEFLGGVILAGLELQRESLLRGTAGIGATGESATGCLARDTDAAVSAGIRYGLAGGIERILGEQTRALGTTPTILITGGDAERLMPLLPAGVRHVPDLVLLGVHALGAAS</sequence>
<evidence type="ECO:0000256" key="10">
    <source>
        <dbReference type="ARBA" id="ARBA00022777"/>
    </source>
</evidence>
<comment type="function">
    <text evidence="16">Catalyzes the phosphorylation of pantothenate (Pan), the first step in CoA biosynthesis.</text>
</comment>
<dbReference type="NCBIfam" id="TIGR00671">
    <property type="entry name" value="baf"/>
    <property type="match status" value="1"/>
</dbReference>
<evidence type="ECO:0000256" key="7">
    <source>
        <dbReference type="ARBA" id="ARBA00022490"/>
    </source>
</evidence>
<keyword evidence="10 16" id="KW-0418">Kinase</keyword>
<dbReference type="HAMAP" id="MF_01274">
    <property type="entry name" value="Pantothen_kinase_3"/>
    <property type="match status" value="1"/>
</dbReference>
<dbReference type="GO" id="GO:0005524">
    <property type="term" value="F:ATP binding"/>
    <property type="evidence" value="ECO:0007669"/>
    <property type="project" value="UniProtKB-UniRule"/>
</dbReference>
<comment type="similarity">
    <text evidence="14 16">Belongs to the type III pantothenate kinase family.</text>
</comment>
<evidence type="ECO:0000256" key="6">
    <source>
        <dbReference type="ARBA" id="ARBA00012102"/>
    </source>
</evidence>
<evidence type="ECO:0000256" key="4">
    <source>
        <dbReference type="ARBA" id="ARBA00005225"/>
    </source>
</evidence>